<sequence>MREKAVHQFESPDLPVNGYTILALLLLSITTYAQDDSTRARTLLDQAIYMAVEVGMNSRIFANREKDPVWAESWRRTYWGLYTTNLIISGFGLEPNLAIDCIEGDVDLPSDGTEKFVRPRSFEEYEIRDFEDKVPVFSSFAYFIDLVKIAASFSSVPYLDGKDREAAVENADTKLIAWKSHLPREKQSIVKANGEIDYILFHSYVLWQSLIIGIHGPLSRLHRIRVGCNDQNLTPADRHEDPHKEIPKGWLHTKRAFEAIADTTKLCALPIPIIKQSPLVTNCIVSSTEASILECSPWLPCSQKSQARDKIRLALAALNDLGKIWDLSAKMSSNLKKMARNISAASSSPPDILADELVLRSQNLVNTLEKPINFGALETIWLGDIQPNIPLAAEPDISFS</sequence>
<dbReference type="PANTHER" id="PTHR47431">
    <property type="entry name" value="ZN(II)2CYS6 TRANSCRIPTION FACTOR (EUROFUNG)-RELATED"/>
    <property type="match status" value="1"/>
</dbReference>
<dbReference type="AlphaFoldDB" id="A0A5M9ME78"/>
<dbReference type="GO" id="GO:0006351">
    <property type="term" value="P:DNA-templated transcription"/>
    <property type="evidence" value="ECO:0007669"/>
    <property type="project" value="InterPro"/>
</dbReference>
<dbReference type="GO" id="GO:0003677">
    <property type="term" value="F:DNA binding"/>
    <property type="evidence" value="ECO:0007669"/>
    <property type="project" value="InterPro"/>
</dbReference>
<evidence type="ECO:0000313" key="6">
    <source>
        <dbReference type="Proteomes" id="UP000324241"/>
    </source>
</evidence>
<reference evidence="5 6" key="1">
    <citation type="submission" date="2019-08" db="EMBL/GenBank/DDBJ databases">
        <title>The genome sequence of a newly discovered highly antifungal drug resistant Aspergillus species, Aspergillus tanneri NIH 1004.</title>
        <authorList>
            <person name="Mounaud S."/>
            <person name="Singh I."/>
            <person name="Joardar V."/>
            <person name="Pakala S."/>
            <person name="Pakala S."/>
            <person name="Venepally P."/>
            <person name="Chung J.K."/>
            <person name="Losada L."/>
            <person name="Nierman W.C."/>
        </authorList>
    </citation>
    <scope>NUCLEOTIDE SEQUENCE [LARGE SCALE GENOMIC DNA]</scope>
    <source>
        <strain evidence="5 6">NIH1004</strain>
    </source>
</reference>
<keyword evidence="2" id="KW-0804">Transcription</keyword>
<dbReference type="Pfam" id="PF04082">
    <property type="entry name" value="Fungal_trans"/>
    <property type="match status" value="1"/>
</dbReference>
<dbReference type="GO" id="GO:0008270">
    <property type="term" value="F:zinc ion binding"/>
    <property type="evidence" value="ECO:0007669"/>
    <property type="project" value="InterPro"/>
</dbReference>
<gene>
    <name evidence="5" type="ORF">ATNIH1004_006694</name>
</gene>
<keyword evidence="3" id="KW-0539">Nucleus</keyword>
<accession>A0A5M9ME78</accession>
<dbReference type="Proteomes" id="UP000324241">
    <property type="component" value="Unassembled WGS sequence"/>
</dbReference>
<evidence type="ECO:0000256" key="1">
    <source>
        <dbReference type="ARBA" id="ARBA00023015"/>
    </source>
</evidence>
<protein>
    <recommendedName>
        <fullName evidence="4">Xylanolytic transcriptional activator regulatory domain-containing protein</fullName>
    </recommendedName>
</protein>
<dbReference type="CDD" id="cd12148">
    <property type="entry name" value="fungal_TF_MHR"/>
    <property type="match status" value="1"/>
</dbReference>
<dbReference type="PANTHER" id="PTHR47431:SF4">
    <property type="entry name" value="ZN(II)2CYS6 TRANSCRIPTION FACTOR (EUROFUNG)"/>
    <property type="match status" value="1"/>
</dbReference>
<dbReference type="GeneID" id="54329396"/>
<dbReference type="RefSeq" id="XP_033424636.1">
    <property type="nucleotide sequence ID" value="XM_033571321.1"/>
</dbReference>
<proteinExistence type="predicted"/>
<dbReference type="VEuPathDB" id="FungiDB:EYZ11_000057"/>
<dbReference type="InterPro" id="IPR007219">
    <property type="entry name" value="XnlR_reg_dom"/>
</dbReference>
<name>A0A5M9ME78_9EURO</name>
<comment type="caution">
    <text evidence="5">The sequence shown here is derived from an EMBL/GenBank/DDBJ whole genome shotgun (WGS) entry which is preliminary data.</text>
</comment>
<organism evidence="5 6">
    <name type="scientific">Aspergillus tanneri</name>
    <dbReference type="NCBI Taxonomy" id="1220188"/>
    <lineage>
        <taxon>Eukaryota</taxon>
        <taxon>Fungi</taxon>
        <taxon>Dikarya</taxon>
        <taxon>Ascomycota</taxon>
        <taxon>Pezizomycotina</taxon>
        <taxon>Eurotiomycetes</taxon>
        <taxon>Eurotiomycetidae</taxon>
        <taxon>Eurotiales</taxon>
        <taxon>Aspergillaceae</taxon>
        <taxon>Aspergillus</taxon>
        <taxon>Aspergillus subgen. Circumdati</taxon>
    </lineage>
</organism>
<evidence type="ECO:0000256" key="2">
    <source>
        <dbReference type="ARBA" id="ARBA00023163"/>
    </source>
</evidence>
<evidence type="ECO:0000259" key="4">
    <source>
        <dbReference type="Pfam" id="PF04082"/>
    </source>
</evidence>
<evidence type="ECO:0000313" key="5">
    <source>
        <dbReference type="EMBL" id="KAA8645275.1"/>
    </source>
</evidence>
<evidence type="ECO:0000256" key="3">
    <source>
        <dbReference type="ARBA" id="ARBA00023242"/>
    </source>
</evidence>
<feature type="domain" description="Xylanolytic transcriptional activator regulatory" evidence="4">
    <location>
        <begin position="20"/>
        <end position="155"/>
    </location>
</feature>
<dbReference type="EMBL" id="QUQM01000007">
    <property type="protein sequence ID" value="KAA8645275.1"/>
    <property type="molecule type" value="Genomic_DNA"/>
</dbReference>
<dbReference type="OrthoDB" id="2399539at2759"/>
<keyword evidence="1" id="KW-0805">Transcription regulation</keyword>